<sequence>MEFISTRDVTLRLSASEVIKKGLSDDGGLFVPECFPTLSSEQMRALLPMSYQQRATAIMELYLSDYTHEEVEQCVNAAYSTPKFETPDIAHTVKLDNITSVCELWHGPTSAFKDMALQMLPQLLPLAIRKTGEERTVVILVATSGDTGKAALEGFRDVAGTRMVVFYPKDGVSDIQRLQMATQQGENVAVVAIDGNFDNAQSGVKALFSDRELAQRVARDGYLFSSANSINFGRLLPQIVYYFSAYCDLVNSGRLAFGDRVNFAVPTGNFGNILAGYYAMRMGLPVSRLICASNRNNVLTDFFASGTYDRNRPFYLTESPSMDILISSNLERLLFELAGRDDALVREWMSSLAERGTYSVPETVERAAQTVFYGGCCDSAGTSRAIERAYSQYGYTLDPHTAVAFAVAQDYREETGDSTQTVIMSTASPFKFSGSVLSALGRRVAADEFENLAALSELTGLHIPEPMALLQKLPVRFSDVCDKGDMERAVLDILQKK</sequence>
<dbReference type="InterPro" id="IPR004450">
    <property type="entry name" value="Thr_synthase-like"/>
</dbReference>
<dbReference type="EC" id="4.2.3.1" evidence="4"/>
<dbReference type="Gene3D" id="3.90.1380.10">
    <property type="entry name" value="Threonine synthase, N-terminal domain"/>
    <property type="match status" value="1"/>
</dbReference>
<evidence type="ECO:0000256" key="1">
    <source>
        <dbReference type="ARBA" id="ARBA00001933"/>
    </source>
</evidence>
<dbReference type="Gene3D" id="3.40.50.1100">
    <property type="match status" value="2"/>
</dbReference>
<evidence type="ECO:0000259" key="7">
    <source>
        <dbReference type="Pfam" id="PF14821"/>
    </source>
</evidence>
<dbReference type="Pfam" id="PF00291">
    <property type="entry name" value="PALP"/>
    <property type="match status" value="1"/>
</dbReference>
<keyword evidence="9" id="KW-1185">Reference proteome</keyword>
<dbReference type="GO" id="GO:0004795">
    <property type="term" value="F:threonine synthase activity"/>
    <property type="evidence" value="ECO:0007669"/>
    <property type="project" value="UniProtKB-UniRule"/>
</dbReference>
<comment type="cofactor">
    <cofactor evidence="1 5">
        <name>pyridoxal 5'-phosphate</name>
        <dbReference type="ChEBI" id="CHEBI:597326"/>
    </cofactor>
</comment>
<gene>
    <name evidence="8" type="ORF">H8695_02710</name>
</gene>
<dbReference type="RefSeq" id="WP_249299335.1">
    <property type="nucleotide sequence ID" value="NZ_JACRSP010000001.1"/>
</dbReference>
<reference evidence="8" key="1">
    <citation type="submission" date="2020-08" db="EMBL/GenBank/DDBJ databases">
        <title>Genome public.</title>
        <authorList>
            <person name="Liu C."/>
            <person name="Sun Q."/>
        </authorList>
    </citation>
    <scope>NUCLEOTIDE SEQUENCE</scope>
    <source>
        <strain evidence="8">BX7</strain>
    </source>
</reference>
<protein>
    <recommendedName>
        <fullName evidence="4">Threonine synthase</fullName>
        <ecNumber evidence="4">4.2.3.1</ecNumber>
    </recommendedName>
</protein>
<accession>A0A926DCJ4</accession>
<dbReference type="Pfam" id="PF14821">
    <property type="entry name" value="Thr_synth_N"/>
    <property type="match status" value="1"/>
</dbReference>
<comment type="caution">
    <text evidence="8">The sequence shown here is derived from an EMBL/GenBank/DDBJ whole genome shotgun (WGS) entry which is preliminary data.</text>
</comment>
<dbReference type="NCBIfam" id="TIGR00260">
    <property type="entry name" value="thrC"/>
    <property type="match status" value="1"/>
</dbReference>
<dbReference type="InterPro" id="IPR001926">
    <property type="entry name" value="TrpB-like_PALP"/>
</dbReference>
<evidence type="ECO:0000256" key="2">
    <source>
        <dbReference type="ARBA" id="ARBA00005517"/>
    </source>
</evidence>
<dbReference type="InterPro" id="IPR037158">
    <property type="entry name" value="Thr_synth_N_sf"/>
</dbReference>
<dbReference type="SUPFAM" id="SSF53686">
    <property type="entry name" value="Tryptophan synthase beta subunit-like PLP-dependent enzymes"/>
    <property type="match status" value="1"/>
</dbReference>
<evidence type="ECO:0000259" key="6">
    <source>
        <dbReference type="Pfam" id="PF00291"/>
    </source>
</evidence>
<dbReference type="GO" id="GO:0005737">
    <property type="term" value="C:cytoplasm"/>
    <property type="evidence" value="ECO:0007669"/>
    <property type="project" value="TreeGrafter"/>
</dbReference>
<evidence type="ECO:0000256" key="3">
    <source>
        <dbReference type="ARBA" id="ARBA00022898"/>
    </source>
</evidence>
<dbReference type="InterPro" id="IPR036052">
    <property type="entry name" value="TrpB-like_PALP_sf"/>
</dbReference>
<evidence type="ECO:0000313" key="8">
    <source>
        <dbReference type="EMBL" id="MBC8535603.1"/>
    </source>
</evidence>
<dbReference type="PANTHER" id="PTHR43515:SF1">
    <property type="entry name" value="THREONINE SYNTHASE-LIKE 1"/>
    <property type="match status" value="1"/>
</dbReference>
<dbReference type="EMBL" id="JACRSP010000001">
    <property type="protein sequence ID" value="MBC8535603.1"/>
    <property type="molecule type" value="Genomic_DNA"/>
</dbReference>
<dbReference type="PANTHER" id="PTHR43515">
    <property type="entry name" value="THREONINE SYNTHASE-LIKE 1"/>
    <property type="match status" value="1"/>
</dbReference>
<evidence type="ECO:0000256" key="5">
    <source>
        <dbReference type="PIRSR" id="PIRSR604450-51"/>
    </source>
</evidence>
<feature type="domain" description="Threonine synthase N-terminal" evidence="7">
    <location>
        <begin position="3"/>
        <end position="79"/>
    </location>
</feature>
<comment type="similarity">
    <text evidence="2">Belongs to the threonine synthase family.</text>
</comment>
<dbReference type="AlphaFoldDB" id="A0A926DCJ4"/>
<feature type="modified residue" description="N6-(pyridoxal phosphate)lysine" evidence="5">
    <location>
        <position position="113"/>
    </location>
</feature>
<dbReference type="InterPro" id="IPR029144">
    <property type="entry name" value="Thr_synth_N"/>
</dbReference>
<name>A0A926DCJ4_9FIRM</name>
<dbReference type="Proteomes" id="UP000620366">
    <property type="component" value="Unassembled WGS sequence"/>
</dbReference>
<proteinExistence type="inferred from homology"/>
<evidence type="ECO:0000313" key="9">
    <source>
        <dbReference type="Proteomes" id="UP000620366"/>
    </source>
</evidence>
<feature type="domain" description="Tryptophan synthase beta chain-like PALP" evidence="6">
    <location>
        <begin position="80"/>
        <end position="425"/>
    </location>
</feature>
<keyword evidence="3 5" id="KW-0663">Pyridoxal phosphate</keyword>
<dbReference type="GO" id="GO:0009088">
    <property type="term" value="P:threonine biosynthetic process"/>
    <property type="evidence" value="ECO:0007669"/>
    <property type="project" value="UniProtKB-UniRule"/>
</dbReference>
<keyword evidence="8" id="KW-0456">Lyase</keyword>
<evidence type="ECO:0000256" key="4">
    <source>
        <dbReference type="NCBIfam" id="TIGR00260"/>
    </source>
</evidence>
<organism evidence="8 9">
    <name type="scientific">Feifania hominis</name>
    <dbReference type="NCBI Taxonomy" id="2763660"/>
    <lineage>
        <taxon>Bacteria</taxon>
        <taxon>Bacillati</taxon>
        <taxon>Bacillota</taxon>
        <taxon>Clostridia</taxon>
        <taxon>Eubacteriales</taxon>
        <taxon>Feifaniaceae</taxon>
        <taxon>Feifania</taxon>
    </lineage>
</organism>
<dbReference type="CDD" id="cd01560">
    <property type="entry name" value="Thr-synth_2"/>
    <property type="match status" value="1"/>
</dbReference>